<name>A0A5J4X251_9EUKA</name>
<dbReference type="EMBL" id="SNRW01000450">
    <property type="protein sequence ID" value="KAA6401073.1"/>
    <property type="molecule type" value="Genomic_DNA"/>
</dbReference>
<sequence length="788" mass="91044">MTQSIKNRDIQILLLLDMLKVVSKSEYCYKLLERKQQQSDMRKNSPRSPGRRHDKDKNDRNNRSDGKTLLVFMEQQFDKCINSDPNWIQPIEDNFWQASNRLETQVLQNNIQAQTRILALRLQRHIYGQNLRRNFLPLNMGLERQPANPDSRTSTQHVNASDMAKDKQFFLPSGLQRRSSWTDSEEEEADQINLMVSPKVSTQNEITCAIQTQVAERGPKIVTSSIQQHFTLYIPSSIYFQGAWTVRSQAQHEQVRAQERRTVSIMDLQLRLMGAEQDNRDIIQEKSPISHQTADPDQQVLDRAILLTNRISDYAARTEEQSPIYYHDNTIEEQMDQTENEISALEDQNKHRGDNLDKENEIRTLEMERFELTRILRKDYIDSNPTLQVDYTNPHSLRLPDYIELSISLNVDERLPLPNYVNNMKRKTLINKFSKLQEEIITVQLRFEQEVHDTLFGDIDYSSDINNNEMDKQSQSEDNEEAKNPISTQNDQEKQTKIDKQNENENAAKAIVSLNKEKQKDIHEEMDKQSQSDDSQEFGVTRAKKKRARHKRDKKTKVQQPRKEKNLNNMNEDETINLRSGTRLLQSKPEWNVKPPDLAFESVFAWQNKLLTPLSLDTNGTRQQNGEPSNSKLQTLNRQMFETQDGDNTLQGGTYFHGGIAERVAVHILLKSKSLLDGMNLEDEYQKRSLTELSSYQTMNVDSLSSSTQGLHAFTQSIYDASSQQHDMIHDQNLIIAGNTFLSQQTMENADSPSMFLQGSLVGIEGILGKRLKQCQKSSLHNVAREGS</sequence>
<feature type="compositionally biased region" description="Basic and acidic residues" evidence="2">
    <location>
        <begin position="51"/>
        <end position="65"/>
    </location>
</feature>
<evidence type="ECO:0000256" key="1">
    <source>
        <dbReference type="SAM" id="Coils"/>
    </source>
</evidence>
<evidence type="ECO:0000256" key="2">
    <source>
        <dbReference type="SAM" id="MobiDB-lite"/>
    </source>
</evidence>
<comment type="caution">
    <text evidence="3">The sequence shown here is derived from an EMBL/GenBank/DDBJ whole genome shotgun (WGS) entry which is preliminary data.</text>
</comment>
<keyword evidence="1" id="KW-0175">Coiled coil</keyword>
<dbReference type="Proteomes" id="UP000324800">
    <property type="component" value="Unassembled WGS sequence"/>
</dbReference>
<feature type="region of interest" description="Disordered" evidence="2">
    <location>
        <begin position="520"/>
        <end position="575"/>
    </location>
</feature>
<feature type="coiled-coil region" evidence="1">
    <location>
        <begin position="328"/>
        <end position="355"/>
    </location>
</feature>
<feature type="compositionally biased region" description="Basic and acidic residues" evidence="2">
    <location>
        <begin position="520"/>
        <end position="531"/>
    </location>
</feature>
<protein>
    <submittedName>
        <fullName evidence="3">Uncharacterized protein</fullName>
    </submittedName>
</protein>
<reference evidence="3 4" key="1">
    <citation type="submission" date="2019-03" db="EMBL/GenBank/DDBJ databases">
        <title>Single cell metagenomics reveals metabolic interactions within the superorganism composed of flagellate Streblomastix strix and complex community of Bacteroidetes bacteria on its surface.</title>
        <authorList>
            <person name="Treitli S.C."/>
            <person name="Kolisko M."/>
            <person name="Husnik F."/>
            <person name="Keeling P."/>
            <person name="Hampl V."/>
        </authorList>
    </citation>
    <scope>NUCLEOTIDE SEQUENCE [LARGE SCALE GENOMIC DNA]</scope>
    <source>
        <strain evidence="3">ST1C</strain>
    </source>
</reference>
<feature type="region of interest" description="Disordered" evidence="2">
    <location>
        <begin position="461"/>
        <end position="504"/>
    </location>
</feature>
<evidence type="ECO:0000313" key="3">
    <source>
        <dbReference type="EMBL" id="KAA6401073.1"/>
    </source>
</evidence>
<gene>
    <name evidence="3" type="ORF">EZS28_003394</name>
</gene>
<dbReference type="AlphaFoldDB" id="A0A5J4X251"/>
<feature type="compositionally biased region" description="Basic and acidic residues" evidence="2">
    <location>
        <begin position="491"/>
        <end position="503"/>
    </location>
</feature>
<accession>A0A5J4X251</accession>
<evidence type="ECO:0000313" key="4">
    <source>
        <dbReference type="Proteomes" id="UP000324800"/>
    </source>
</evidence>
<feature type="region of interest" description="Disordered" evidence="2">
    <location>
        <begin position="35"/>
        <end position="65"/>
    </location>
</feature>
<organism evidence="3 4">
    <name type="scientific">Streblomastix strix</name>
    <dbReference type="NCBI Taxonomy" id="222440"/>
    <lineage>
        <taxon>Eukaryota</taxon>
        <taxon>Metamonada</taxon>
        <taxon>Preaxostyla</taxon>
        <taxon>Oxymonadida</taxon>
        <taxon>Streblomastigidae</taxon>
        <taxon>Streblomastix</taxon>
    </lineage>
</organism>
<feature type="compositionally biased region" description="Basic residues" evidence="2">
    <location>
        <begin position="542"/>
        <end position="557"/>
    </location>
</feature>
<proteinExistence type="predicted"/>